<sequence>MNPSNFKQIKKTFIEDVFGYMIVSERCEVFVENSFTDASMAPIPLSDTSLEELLDTAKRSESLGTYLRQKAHQRDMITYRPALFEQGQISRDYWSRVLNDEMRASKEKLLRIAILLKLSEEEAEEMLDKAGYSISLTIPRDVVVQFCLRKEFYDFLLIEQLLADHEIQSLFNDRRGA</sequence>
<accession>A0AA96RJ98</accession>
<evidence type="ECO:0000313" key="2">
    <source>
        <dbReference type="Proteomes" id="UP001304650"/>
    </source>
</evidence>
<proteinExistence type="predicted"/>
<name>A0AA96RJ98_9BACL</name>
<protein>
    <submittedName>
        <fullName evidence="1">Uncharacterized protein</fullName>
    </submittedName>
</protein>
<dbReference type="KEGG" id="proo:MJB10_03090"/>
<gene>
    <name evidence="1" type="ORF">MJB10_03090</name>
</gene>
<dbReference type="EMBL" id="CP130319">
    <property type="protein sequence ID" value="WNR45153.1"/>
    <property type="molecule type" value="Genomic_DNA"/>
</dbReference>
<dbReference type="Proteomes" id="UP001304650">
    <property type="component" value="Chromosome"/>
</dbReference>
<keyword evidence="2" id="KW-1185">Reference proteome</keyword>
<evidence type="ECO:0000313" key="1">
    <source>
        <dbReference type="EMBL" id="WNR45153.1"/>
    </source>
</evidence>
<dbReference type="RefSeq" id="WP_314801664.1">
    <property type="nucleotide sequence ID" value="NZ_CP130319.1"/>
</dbReference>
<dbReference type="AlphaFoldDB" id="A0AA96RJ98"/>
<reference evidence="1" key="1">
    <citation type="submission" date="2022-02" db="EMBL/GenBank/DDBJ databases">
        <title>Paenibacillus sp. MBLB1832 Whole Genome Shotgun Sequencing.</title>
        <authorList>
            <person name="Hwang C.Y."/>
            <person name="Cho E.-S."/>
            <person name="Seo M.-J."/>
        </authorList>
    </citation>
    <scope>NUCLEOTIDE SEQUENCE</scope>
    <source>
        <strain evidence="1">MBLB1832</strain>
    </source>
</reference>
<organism evidence="1 2">
    <name type="scientific">Paenibacillus roseopurpureus</name>
    <dbReference type="NCBI Taxonomy" id="2918901"/>
    <lineage>
        <taxon>Bacteria</taxon>
        <taxon>Bacillati</taxon>
        <taxon>Bacillota</taxon>
        <taxon>Bacilli</taxon>
        <taxon>Bacillales</taxon>
        <taxon>Paenibacillaceae</taxon>
        <taxon>Paenibacillus</taxon>
    </lineage>
</organism>